<keyword evidence="7" id="KW-1185">Reference proteome</keyword>
<evidence type="ECO:0000313" key="6">
    <source>
        <dbReference type="EMBL" id="NYJ33418.1"/>
    </source>
</evidence>
<evidence type="ECO:0000256" key="3">
    <source>
        <dbReference type="ARBA" id="ARBA00023052"/>
    </source>
</evidence>
<dbReference type="Proteomes" id="UP000572051">
    <property type="component" value="Unassembled WGS sequence"/>
</dbReference>
<reference evidence="6 7" key="1">
    <citation type="submission" date="2020-07" db="EMBL/GenBank/DDBJ databases">
        <title>Sequencing the genomes of 1000 actinobacteria strains.</title>
        <authorList>
            <person name="Klenk H.-P."/>
        </authorList>
    </citation>
    <scope>NUCLEOTIDE SEQUENCE [LARGE SCALE GENOMIC DNA]</scope>
    <source>
        <strain evidence="6 7">DSM 44442</strain>
    </source>
</reference>
<keyword evidence="6" id="KW-0670">Pyruvate</keyword>
<organism evidence="6 7">
    <name type="scientific">Nocardiopsis aegyptia</name>
    <dbReference type="NCBI Taxonomy" id="220378"/>
    <lineage>
        <taxon>Bacteria</taxon>
        <taxon>Bacillati</taxon>
        <taxon>Actinomycetota</taxon>
        <taxon>Actinomycetes</taxon>
        <taxon>Streptosporangiales</taxon>
        <taxon>Nocardiopsidaceae</taxon>
        <taxon>Nocardiopsis</taxon>
    </lineage>
</organism>
<dbReference type="PANTHER" id="PTHR43380">
    <property type="entry name" value="2-OXOISOVALERATE DEHYDROGENASE SUBUNIT ALPHA, MITOCHONDRIAL"/>
    <property type="match status" value="1"/>
</dbReference>
<gene>
    <name evidence="6" type="ORF">HNR10_001299</name>
</gene>
<comment type="function">
    <text evidence="4">The branched-chain alpha-keto dehydrogenase complex catalyzes the overall conversion of alpha-keto acids to acyl-CoA and CO(2). It contains multiple copies of three enzymatic components: branched-chain alpha-keto acid decarboxylase (E1), lipoamide acyltransferase (E2) and lipoamide dehydrogenase (E3).</text>
</comment>
<evidence type="ECO:0000259" key="5">
    <source>
        <dbReference type="Pfam" id="PF00676"/>
    </source>
</evidence>
<dbReference type="GO" id="GO:0003863">
    <property type="term" value="F:branched-chain 2-oxo acid dehydrogenase activity"/>
    <property type="evidence" value="ECO:0007669"/>
    <property type="project" value="UniProtKB-EC"/>
</dbReference>
<dbReference type="EMBL" id="JACCFS010000001">
    <property type="protein sequence ID" value="NYJ33418.1"/>
    <property type="molecule type" value="Genomic_DNA"/>
</dbReference>
<evidence type="ECO:0000313" key="7">
    <source>
        <dbReference type="Proteomes" id="UP000572051"/>
    </source>
</evidence>
<comment type="similarity">
    <text evidence="4">Belongs to the BCKDHA family.</text>
</comment>
<evidence type="ECO:0000256" key="2">
    <source>
        <dbReference type="ARBA" id="ARBA00023002"/>
    </source>
</evidence>
<dbReference type="InterPro" id="IPR029061">
    <property type="entry name" value="THDP-binding"/>
</dbReference>
<dbReference type="Pfam" id="PF00676">
    <property type="entry name" value="E1_dh"/>
    <property type="match status" value="1"/>
</dbReference>
<comment type="cofactor">
    <cofactor evidence="1 4">
        <name>thiamine diphosphate</name>
        <dbReference type="ChEBI" id="CHEBI:58937"/>
    </cofactor>
</comment>
<dbReference type="AlphaFoldDB" id="A0A7Z0ELC5"/>
<dbReference type="GO" id="GO:0009083">
    <property type="term" value="P:branched-chain amino acid catabolic process"/>
    <property type="evidence" value="ECO:0007669"/>
    <property type="project" value="TreeGrafter"/>
</dbReference>
<dbReference type="EC" id="1.2.4.4" evidence="4"/>
<dbReference type="InterPro" id="IPR050771">
    <property type="entry name" value="Alpha-ketoacid_DH_E1_comp"/>
</dbReference>
<proteinExistence type="inferred from homology"/>
<evidence type="ECO:0000256" key="4">
    <source>
        <dbReference type="RuleBase" id="RU365014"/>
    </source>
</evidence>
<accession>A0A7Z0ELC5</accession>
<sequence>MKHTDERPRPAPALPTREPVRLVDRHGRRVGHSSFTAPDPARLVELHRAMLIGRRFNQQAGTLARQGRLAVYPSSTGQEAAQVGGVLALSDQDWLFPTYRDSVALVAHGVDPVRTLTLFRGDWHCGYDPHRYRCAPQCTPLATNASHAVGLTYAARRKGRDVAALAMMGDGATSEGDAHEAYNFAAVWNTPVVFLVQNNHWAISVPLHRQTAAPTLAHKAVGYGMKGYHVDGNDAAAVYAVVSHALAEARAGGGPAIVEAVTYRVDPHTNADAPQRYRDPAEVEHWKERDPLIRSERLIRDEGLLGDAEETERALAAFGAEADRIADTVRERLADGDELDPRSLFTDVYATVPPLLEQEHALLADELREV</sequence>
<dbReference type="InterPro" id="IPR001017">
    <property type="entry name" value="DH_E1"/>
</dbReference>
<comment type="catalytic activity">
    <reaction evidence="4">
        <text>N(6)-[(R)-lipoyl]-L-lysyl-[protein] + 3-methyl-2-oxobutanoate + H(+) = N(6)-[(R)-S(8)-2-methylpropanoyldihydrolipoyl]-L-lysyl-[protein] + CO2</text>
        <dbReference type="Rhea" id="RHEA:13457"/>
        <dbReference type="Rhea" id="RHEA-COMP:10474"/>
        <dbReference type="Rhea" id="RHEA-COMP:10497"/>
        <dbReference type="ChEBI" id="CHEBI:11851"/>
        <dbReference type="ChEBI" id="CHEBI:15378"/>
        <dbReference type="ChEBI" id="CHEBI:16526"/>
        <dbReference type="ChEBI" id="CHEBI:83099"/>
        <dbReference type="ChEBI" id="CHEBI:83142"/>
        <dbReference type="EC" id="1.2.4.4"/>
    </reaction>
</comment>
<dbReference type="Gene3D" id="3.40.50.970">
    <property type="match status" value="1"/>
</dbReference>
<feature type="domain" description="Dehydrogenase E1 component" evidence="5">
    <location>
        <begin position="48"/>
        <end position="312"/>
    </location>
</feature>
<dbReference type="PANTHER" id="PTHR43380:SF1">
    <property type="entry name" value="2-OXOISOVALERATE DEHYDROGENASE SUBUNIT ALPHA, MITOCHONDRIAL"/>
    <property type="match status" value="1"/>
</dbReference>
<protein>
    <recommendedName>
        <fullName evidence="4">2-oxoisovalerate dehydrogenase subunit alpha</fullName>
        <ecNumber evidence="4">1.2.4.4</ecNumber>
    </recommendedName>
    <alternativeName>
        <fullName evidence="4">Branched-chain alpha-keto acid dehydrogenase E1 component alpha chain</fullName>
    </alternativeName>
</protein>
<keyword evidence="3 4" id="KW-0786">Thiamine pyrophosphate</keyword>
<comment type="caution">
    <text evidence="6">The sequence shown here is derived from an EMBL/GenBank/DDBJ whole genome shotgun (WGS) entry which is preliminary data.</text>
</comment>
<dbReference type="SUPFAM" id="SSF52518">
    <property type="entry name" value="Thiamin diphosphate-binding fold (THDP-binding)"/>
    <property type="match status" value="1"/>
</dbReference>
<dbReference type="CDD" id="cd02000">
    <property type="entry name" value="TPP_E1_PDC_ADC_BCADC"/>
    <property type="match status" value="1"/>
</dbReference>
<dbReference type="RefSeq" id="WP_179821592.1">
    <property type="nucleotide sequence ID" value="NZ_JACCFS010000001.1"/>
</dbReference>
<keyword evidence="2 4" id="KW-0560">Oxidoreductase</keyword>
<name>A0A7Z0ELC5_9ACTN</name>
<evidence type="ECO:0000256" key="1">
    <source>
        <dbReference type="ARBA" id="ARBA00001964"/>
    </source>
</evidence>
<dbReference type="GO" id="GO:0000287">
    <property type="term" value="F:magnesium ion binding"/>
    <property type="evidence" value="ECO:0007669"/>
    <property type="project" value="UniProtKB-ARBA"/>
</dbReference>